<comment type="caution">
    <text evidence="2">The sequence shown here is derived from an EMBL/GenBank/DDBJ whole genome shotgun (WGS) entry which is preliminary data.</text>
</comment>
<feature type="signal peptide" evidence="1">
    <location>
        <begin position="1"/>
        <end position="20"/>
    </location>
</feature>
<evidence type="ECO:0000256" key="1">
    <source>
        <dbReference type="SAM" id="SignalP"/>
    </source>
</evidence>
<dbReference type="AlphaFoldDB" id="A0A9D7S9V9"/>
<protein>
    <submittedName>
        <fullName evidence="2">T9SS type A sorting domain-containing protein</fullName>
    </submittedName>
</protein>
<feature type="chain" id="PRO_5039594991" evidence="1">
    <location>
        <begin position="21"/>
        <end position="472"/>
    </location>
</feature>
<reference evidence="2 3" key="1">
    <citation type="submission" date="2020-10" db="EMBL/GenBank/DDBJ databases">
        <title>Connecting structure to function with the recovery of over 1000 high-quality activated sludge metagenome-assembled genomes encoding full-length rRNA genes using long-read sequencing.</title>
        <authorList>
            <person name="Singleton C.M."/>
            <person name="Petriglieri F."/>
            <person name="Kristensen J.M."/>
            <person name="Kirkegaard R.H."/>
            <person name="Michaelsen T.Y."/>
            <person name="Andersen M.H."/>
            <person name="Karst S.M."/>
            <person name="Dueholm M.S."/>
            <person name="Nielsen P.H."/>
            <person name="Albertsen M."/>
        </authorList>
    </citation>
    <scope>NUCLEOTIDE SEQUENCE [LARGE SCALE GENOMIC DNA]</scope>
    <source>
        <strain evidence="2">Ribe_18-Q3-R11-54_BAT3C.373</strain>
    </source>
</reference>
<dbReference type="Proteomes" id="UP000808349">
    <property type="component" value="Unassembled WGS sequence"/>
</dbReference>
<gene>
    <name evidence="2" type="ORF">IPO85_09780</name>
</gene>
<evidence type="ECO:0000313" key="2">
    <source>
        <dbReference type="EMBL" id="MBK9717787.1"/>
    </source>
</evidence>
<dbReference type="EMBL" id="JADKFW010000005">
    <property type="protein sequence ID" value="MBK9717787.1"/>
    <property type="molecule type" value="Genomic_DNA"/>
</dbReference>
<sequence>MKHLASLLFLCLLNIGINQAQELNFNFERWQEFYLYDEPKGYETYNFQSYFVTFAPNVTKIPGPIGSAIRLENKRALLDSAVVPGVLYIGDLAEFPAGGIPFNEIADSLTGYIRFDIKPGDTAIIVFAYKRLGITLGFDLIPIAGTLANFTKFTVPLTKPFFAPDSIVFLMTSGNTNNPIEGSFVEVDELKFTNTTKQVPNSSFEDWESISFEEPEEWATANLLTTLLRTKNSVVKSTDASEGDYSLLLQPVYVNKLGLNRFFGATYFGETGSGVPTPIPYKSNKFNYTFSYKYLPEANDSALVIFRGFRFNTQTQTRETLFVKLDLLAGSPTFKTVSGNVGLLPAEMDSLMIEIYSGNYVNGLTPKLGSQLWIDNIKINEVTNTFNDNKESGIKILTNPVSSTLSLQNNSEDNLVSQIEIYNQQFQKIKSFQISEAQSSMVELNVQSLPASNYFLMIKQKSGITVKTFTKI</sequence>
<accession>A0A9D7S9V9</accession>
<name>A0A9D7S9V9_9BACT</name>
<keyword evidence="1" id="KW-0732">Signal</keyword>
<evidence type="ECO:0000313" key="3">
    <source>
        <dbReference type="Proteomes" id="UP000808349"/>
    </source>
</evidence>
<proteinExistence type="predicted"/>
<organism evidence="2 3">
    <name type="scientific">Candidatus Defluviibacterium haderslevense</name>
    <dbReference type="NCBI Taxonomy" id="2981993"/>
    <lineage>
        <taxon>Bacteria</taxon>
        <taxon>Pseudomonadati</taxon>
        <taxon>Bacteroidota</taxon>
        <taxon>Saprospiria</taxon>
        <taxon>Saprospirales</taxon>
        <taxon>Saprospiraceae</taxon>
        <taxon>Candidatus Defluviibacterium</taxon>
    </lineage>
</organism>